<keyword evidence="6" id="KW-1185">Reference proteome</keyword>
<dbReference type="InterPro" id="IPR052362">
    <property type="entry name" value="HTH-GbsR_regulator"/>
</dbReference>
<dbReference type="InterPro" id="IPR026282">
    <property type="entry name" value="MJ1563"/>
</dbReference>
<dbReference type="EMBL" id="JAPRAT010000015">
    <property type="protein sequence ID" value="MCZ0703313.1"/>
    <property type="molecule type" value="Genomic_DNA"/>
</dbReference>
<sequence length="158" mass="18783">MTTKENLHQMIIQEFSKTVEMFNISPSDARLFTVLYLHNKPMTLDEMSTALGKSKTSVNTGIRNLSELALVKQVWKKGTRKDWYTTDQELYQKFMQTYIDKWVDQTANHKQTLYEIEQIFLEKQCSDDDRHVLEEKLSEMINFHKRIEQAFSKIKPKQ</sequence>
<dbReference type="PIRSF" id="PIRSF006707">
    <property type="entry name" value="MJ1563"/>
    <property type="match status" value="1"/>
</dbReference>
<comment type="similarity">
    <text evidence="4">Belongs to the GbsR family.</text>
</comment>
<keyword evidence="1 4" id="KW-0805">Transcription regulation</keyword>
<name>A0A9J6RDP1_9BACI</name>
<dbReference type="AlphaFoldDB" id="A0A9J6RDP1"/>
<protein>
    <recommendedName>
        <fullName evidence="4">HTH-type transcriptional regulator</fullName>
    </recommendedName>
</protein>
<evidence type="ECO:0000256" key="4">
    <source>
        <dbReference type="PIRNR" id="PIRNR006707"/>
    </source>
</evidence>
<organism evidence="5 6">
    <name type="scientific">Natronobacillus azotifigens</name>
    <dbReference type="NCBI Taxonomy" id="472978"/>
    <lineage>
        <taxon>Bacteria</taxon>
        <taxon>Bacillati</taxon>
        <taxon>Bacillota</taxon>
        <taxon>Bacilli</taxon>
        <taxon>Bacillales</taxon>
        <taxon>Bacillaceae</taxon>
        <taxon>Natronobacillus</taxon>
    </lineage>
</organism>
<dbReference type="SUPFAM" id="SSF46785">
    <property type="entry name" value="Winged helix' DNA-binding domain"/>
    <property type="match status" value="1"/>
</dbReference>
<dbReference type="GO" id="GO:0003677">
    <property type="term" value="F:DNA binding"/>
    <property type="evidence" value="ECO:0007669"/>
    <property type="project" value="UniProtKB-UniRule"/>
</dbReference>
<comment type="caution">
    <text evidence="5">The sequence shown here is derived from an EMBL/GenBank/DDBJ whole genome shotgun (WGS) entry which is preliminary data.</text>
</comment>
<keyword evidence="3 4" id="KW-0804">Transcription</keyword>
<evidence type="ECO:0000256" key="1">
    <source>
        <dbReference type="ARBA" id="ARBA00023015"/>
    </source>
</evidence>
<dbReference type="PANTHER" id="PTHR38465">
    <property type="entry name" value="HTH-TYPE TRANSCRIPTIONAL REGULATOR MJ1563-RELATED"/>
    <property type="match status" value="1"/>
</dbReference>
<dbReference type="InterPro" id="IPR036388">
    <property type="entry name" value="WH-like_DNA-bd_sf"/>
</dbReference>
<keyword evidence="2 4" id="KW-0238">DNA-binding</keyword>
<dbReference type="Proteomes" id="UP001084197">
    <property type="component" value="Unassembled WGS sequence"/>
</dbReference>
<accession>A0A9J6RDP1</accession>
<dbReference type="InterPro" id="IPR036390">
    <property type="entry name" value="WH_DNA-bd_sf"/>
</dbReference>
<evidence type="ECO:0000256" key="3">
    <source>
        <dbReference type="ARBA" id="ARBA00023163"/>
    </source>
</evidence>
<evidence type="ECO:0000256" key="2">
    <source>
        <dbReference type="ARBA" id="ARBA00023125"/>
    </source>
</evidence>
<reference evidence="5" key="1">
    <citation type="submission" date="2022-11" db="EMBL/GenBank/DDBJ databases">
        <title>WGS of Natronobacillus azotifigens 24KS-1, an anaerobic diazotrophic haloalkaliphile from soda-rich habitats.</title>
        <authorList>
            <person name="Sorokin D.Y."/>
            <person name="Merkel A.Y."/>
        </authorList>
    </citation>
    <scope>NUCLEOTIDE SEQUENCE</scope>
    <source>
        <strain evidence="5">24KS-1</strain>
    </source>
</reference>
<dbReference type="PANTHER" id="PTHR38465:SF1">
    <property type="entry name" value="HTH-TYPE TRANSCRIPTIONAL REGULATOR MJ1563-RELATED"/>
    <property type="match status" value="1"/>
</dbReference>
<dbReference type="Gene3D" id="1.10.10.10">
    <property type="entry name" value="Winged helix-like DNA-binding domain superfamily/Winged helix DNA-binding domain"/>
    <property type="match status" value="1"/>
</dbReference>
<evidence type="ECO:0000313" key="5">
    <source>
        <dbReference type="EMBL" id="MCZ0703313.1"/>
    </source>
</evidence>
<proteinExistence type="inferred from homology"/>
<evidence type="ECO:0000313" key="6">
    <source>
        <dbReference type="Proteomes" id="UP001084197"/>
    </source>
</evidence>
<gene>
    <name evidence="5" type="ORF">OWO01_08810</name>
</gene>
<dbReference type="RefSeq" id="WP_268780083.1">
    <property type="nucleotide sequence ID" value="NZ_JAPRAT010000015.1"/>
</dbReference>